<evidence type="ECO:0000256" key="1">
    <source>
        <dbReference type="ARBA" id="ARBA00000012"/>
    </source>
</evidence>
<evidence type="ECO:0000256" key="13">
    <source>
        <dbReference type="ARBA" id="ARBA00022909"/>
    </source>
</evidence>
<dbReference type="InterPro" id="IPR045031">
    <property type="entry name" value="DHP_synth-like"/>
</dbReference>
<keyword evidence="18" id="KW-1185">Reference proteome</keyword>
<dbReference type="Proteomes" id="UP000634136">
    <property type="component" value="Unassembled WGS sequence"/>
</dbReference>
<comment type="catalytic activity">
    <reaction evidence="1">
        <text>(7,8-dihydropterin-6-yl)methyl diphosphate + 4-aminobenzoate = 7,8-dihydropteroate + diphosphate</text>
        <dbReference type="Rhea" id="RHEA:19949"/>
        <dbReference type="ChEBI" id="CHEBI:17836"/>
        <dbReference type="ChEBI" id="CHEBI:17839"/>
        <dbReference type="ChEBI" id="CHEBI:33019"/>
        <dbReference type="ChEBI" id="CHEBI:72950"/>
        <dbReference type="EC" id="2.5.1.15"/>
    </reaction>
</comment>
<keyword evidence="7" id="KW-0808">Transferase</keyword>
<comment type="cofactor">
    <cofactor evidence="3">
        <name>Mg(2+)</name>
        <dbReference type="ChEBI" id="CHEBI:18420"/>
    </cofactor>
</comment>
<evidence type="ECO:0000256" key="8">
    <source>
        <dbReference type="ARBA" id="ARBA00022723"/>
    </source>
</evidence>
<evidence type="ECO:0000256" key="7">
    <source>
        <dbReference type="ARBA" id="ARBA00022679"/>
    </source>
</evidence>
<dbReference type="NCBIfam" id="TIGR01498">
    <property type="entry name" value="folK"/>
    <property type="match status" value="1"/>
</dbReference>
<evidence type="ECO:0000313" key="17">
    <source>
        <dbReference type="EMBL" id="KAF7827957.1"/>
    </source>
</evidence>
<dbReference type="SUPFAM" id="SSF51717">
    <property type="entry name" value="Dihydropteroate synthetase-like"/>
    <property type="match status" value="1"/>
</dbReference>
<evidence type="ECO:0000256" key="2">
    <source>
        <dbReference type="ARBA" id="ARBA00000198"/>
    </source>
</evidence>
<dbReference type="PROSITE" id="PS00793">
    <property type="entry name" value="DHPS_2"/>
    <property type="match status" value="1"/>
</dbReference>
<keyword evidence="8" id="KW-0479">Metal-binding</keyword>
<keyword evidence="12" id="KW-0460">Magnesium</keyword>
<accession>A0A834TTM3</accession>
<comment type="catalytic activity">
    <reaction evidence="2">
        <text>6-hydroxymethyl-7,8-dihydropterin + ATP = (7,8-dihydropterin-6-yl)methyl diphosphate + AMP + H(+)</text>
        <dbReference type="Rhea" id="RHEA:11412"/>
        <dbReference type="ChEBI" id="CHEBI:15378"/>
        <dbReference type="ChEBI" id="CHEBI:30616"/>
        <dbReference type="ChEBI" id="CHEBI:44841"/>
        <dbReference type="ChEBI" id="CHEBI:72950"/>
        <dbReference type="ChEBI" id="CHEBI:456215"/>
        <dbReference type="EC" id="2.7.6.3"/>
    </reaction>
</comment>
<dbReference type="InterPro" id="IPR011005">
    <property type="entry name" value="Dihydropteroate_synth-like_sf"/>
</dbReference>
<evidence type="ECO:0000313" key="18">
    <source>
        <dbReference type="Proteomes" id="UP000634136"/>
    </source>
</evidence>
<sequence length="563" mass="62130">MEEASQHNTKDDCWVDIDGKVTLPYLLSLSTHIRSHFSFFFHIFMRREAALLPKQPLVYNPTINCILDALGFSSLHNAPNSSVEVHSEDQEVVIALGSNVGNRLQNFKEALKLMNKSGIHITRHACLYESAPAYVTDQPHFLNSAVRAVTKLGPHELLAKLKKIEKDLGRTEDGIRYGPRPIDLDILFYGKYKVSSNILTVPHERIWERPFVVAPLMDILGSAVDSDAVACWHSFSGHSGGLFETWKRLGGESLIGEEGLKRVLPVADGLLNWSQRTSVMGILNLTPDSFSDGGKFQSVEHAVSQVRKMISEGADMIDIGAQSTRPMASRISVEEELGRLIPVLEAVLTMPEAEGKLVSIDTFYSEVASEAVSKGAHLINDVSAGQLDPNMFKVIADLDVPFVAMHMRGDPCTMQNSENLQYDNVCKQIASELYSRVREAEISGIPAWRIIIDPGIGFSKKTEDNLDILMGLPDIKAEIAKKSLAISHAPLLIGPSRKSFLREICSRPVADERDPATTACVTVGVLGGADIVRVHNVRDNLDAVKLCNAFLRQKSPRMKCSRQ</sequence>
<keyword evidence="11" id="KW-0067">ATP-binding</keyword>
<dbReference type="EMBL" id="JAAIUW010000006">
    <property type="protein sequence ID" value="KAF7827957.1"/>
    <property type="molecule type" value="Genomic_DNA"/>
</dbReference>
<evidence type="ECO:0000256" key="14">
    <source>
        <dbReference type="ARBA" id="ARBA00023268"/>
    </source>
</evidence>
<evidence type="ECO:0000256" key="10">
    <source>
        <dbReference type="ARBA" id="ARBA00022777"/>
    </source>
</evidence>
<dbReference type="InterPro" id="IPR000550">
    <property type="entry name" value="Hppk"/>
</dbReference>
<comment type="pathway">
    <text evidence="4">Cofactor biosynthesis; tetrahydrofolate biosynthesis; 7,8-dihydrofolate from 2-amino-4-hydroxy-6-hydroxymethyl-7,8-dihydropteridine diphosphate and 4-aminobenzoate: step 1/2.</text>
</comment>
<gene>
    <name evidence="17" type="ORF">G2W53_019121</name>
</gene>
<keyword evidence="10" id="KW-0418">Kinase</keyword>
<evidence type="ECO:0000256" key="6">
    <source>
        <dbReference type="ARBA" id="ARBA00009951"/>
    </source>
</evidence>
<dbReference type="Pfam" id="PF01288">
    <property type="entry name" value="HPPK"/>
    <property type="match status" value="1"/>
</dbReference>
<dbReference type="CDD" id="cd00483">
    <property type="entry name" value="HPPK"/>
    <property type="match status" value="1"/>
</dbReference>
<dbReference type="GO" id="GO:0046654">
    <property type="term" value="P:tetrahydrofolate biosynthetic process"/>
    <property type="evidence" value="ECO:0007669"/>
    <property type="project" value="UniProtKB-UniPathway"/>
</dbReference>
<comment type="similarity">
    <text evidence="15">In the N-terminal section; belongs to the HPPK family.</text>
</comment>
<dbReference type="InterPro" id="IPR006390">
    <property type="entry name" value="DHP_synth_dom"/>
</dbReference>
<dbReference type="Gene3D" id="3.30.70.560">
    <property type="entry name" value="7,8-Dihydro-6-hydroxymethylpterin-pyrophosphokinase HPPK"/>
    <property type="match status" value="1"/>
</dbReference>
<keyword evidence="13" id="KW-0289">Folate biosynthesis</keyword>
<dbReference type="Gene3D" id="3.20.20.20">
    <property type="entry name" value="Dihydropteroate synthase-like"/>
    <property type="match status" value="1"/>
</dbReference>
<dbReference type="UniPathway" id="UPA00077">
    <property type="reaction ID" value="UER00155"/>
</dbReference>
<comment type="pathway">
    <text evidence="5">Cofactor biosynthesis; tetrahydrofolate biosynthesis; 2-amino-4-hydroxy-6-hydroxymethyl-7,8-dihydropteridine diphosphate from 7,8-dihydroneopterin triphosphate: step 4/4.</text>
</comment>
<comment type="caution">
    <text evidence="17">The sequence shown here is derived from an EMBL/GenBank/DDBJ whole genome shotgun (WGS) entry which is preliminary data.</text>
</comment>
<dbReference type="GO" id="GO:0046656">
    <property type="term" value="P:folic acid biosynthetic process"/>
    <property type="evidence" value="ECO:0007669"/>
    <property type="project" value="UniProtKB-KW"/>
</dbReference>
<dbReference type="PANTHER" id="PTHR20941:SF1">
    <property type="entry name" value="FOLIC ACID SYNTHESIS PROTEIN FOL1"/>
    <property type="match status" value="1"/>
</dbReference>
<dbReference type="Pfam" id="PF00809">
    <property type="entry name" value="Pterin_bind"/>
    <property type="match status" value="1"/>
</dbReference>
<dbReference type="GO" id="GO:0046872">
    <property type="term" value="F:metal ion binding"/>
    <property type="evidence" value="ECO:0007669"/>
    <property type="project" value="UniProtKB-KW"/>
</dbReference>
<dbReference type="PROSITE" id="PS00794">
    <property type="entry name" value="HPPK"/>
    <property type="match status" value="1"/>
</dbReference>
<dbReference type="PANTHER" id="PTHR20941">
    <property type="entry name" value="FOLATE SYNTHESIS PROTEINS"/>
    <property type="match status" value="1"/>
</dbReference>
<evidence type="ECO:0000256" key="4">
    <source>
        <dbReference type="ARBA" id="ARBA00004763"/>
    </source>
</evidence>
<dbReference type="SUPFAM" id="SSF55083">
    <property type="entry name" value="6-hydroxymethyl-7,8-dihydropterin pyrophosphokinase, HPPK"/>
    <property type="match status" value="1"/>
</dbReference>
<dbReference type="GO" id="GO:0005524">
    <property type="term" value="F:ATP binding"/>
    <property type="evidence" value="ECO:0007669"/>
    <property type="project" value="UniProtKB-KW"/>
</dbReference>
<dbReference type="PROSITE" id="PS50972">
    <property type="entry name" value="PTERIN_BINDING"/>
    <property type="match status" value="1"/>
</dbReference>
<dbReference type="FunFam" id="3.30.70.560:FF:000003">
    <property type="entry name" value="Folate synthesis bifunctional protein"/>
    <property type="match status" value="1"/>
</dbReference>
<evidence type="ECO:0000256" key="11">
    <source>
        <dbReference type="ARBA" id="ARBA00022840"/>
    </source>
</evidence>
<dbReference type="AlphaFoldDB" id="A0A834TTM3"/>
<evidence type="ECO:0000256" key="12">
    <source>
        <dbReference type="ARBA" id="ARBA00022842"/>
    </source>
</evidence>
<evidence type="ECO:0000256" key="3">
    <source>
        <dbReference type="ARBA" id="ARBA00001946"/>
    </source>
</evidence>
<dbReference type="GO" id="GO:0005737">
    <property type="term" value="C:cytoplasm"/>
    <property type="evidence" value="ECO:0007669"/>
    <property type="project" value="UniProtKB-ARBA"/>
</dbReference>
<dbReference type="GO" id="GO:0016301">
    <property type="term" value="F:kinase activity"/>
    <property type="evidence" value="ECO:0007669"/>
    <property type="project" value="UniProtKB-KW"/>
</dbReference>
<dbReference type="CDD" id="cd00739">
    <property type="entry name" value="DHPS"/>
    <property type="match status" value="1"/>
</dbReference>
<proteinExistence type="inferred from homology"/>
<dbReference type="GO" id="GO:0004156">
    <property type="term" value="F:dihydropteroate synthase activity"/>
    <property type="evidence" value="ECO:0007669"/>
    <property type="project" value="UniProtKB-EC"/>
</dbReference>
<protein>
    <submittedName>
        <fullName evidence="17">Folate synthesis bifunctional protein, mitochondrial</fullName>
    </submittedName>
</protein>
<dbReference type="NCBIfam" id="TIGR01496">
    <property type="entry name" value="DHPS"/>
    <property type="match status" value="1"/>
</dbReference>
<keyword evidence="14" id="KW-0511">Multifunctional enzyme</keyword>
<keyword evidence="9" id="KW-0547">Nucleotide-binding</keyword>
<dbReference type="InterPro" id="IPR035907">
    <property type="entry name" value="Hppk_sf"/>
</dbReference>
<dbReference type="OrthoDB" id="615426at2759"/>
<feature type="domain" description="Pterin-binding" evidence="16">
    <location>
        <begin position="277"/>
        <end position="545"/>
    </location>
</feature>
<reference evidence="17" key="1">
    <citation type="submission" date="2020-09" db="EMBL/GenBank/DDBJ databases">
        <title>Genome-Enabled Discovery of Anthraquinone Biosynthesis in Senna tora.</title>
        <authorList>
            <person name="Kang S.-H."/>
            <person name="Pandey R.P."/>
            <person name="Lee C.-M."/>
            <person name="Sim J.-S."/>
            <person name="Jeong J.-T."/>
            <person name="Choi B.-S."/>
            <person name="Jung M."/>
            <person name="Ginzburg D."/>
            <person name="Zhao K."/>
            <person name="Won S.Y."/>
            <person name="Oh T.-J."/>
            <person name="Yu Y."/>
            <person name="Kim N.-H."/>
            <person name="Lee O.R."/>
            <person name="Lee T.-H."/>
            <person name="Bashyal P."/>
            <person name="Kim T.-S."/>
            <person name="Lee W.-H."/>
            <person name="Kawkins C."/>
            <person name="Kim C.-K."/>
            <person name="Kim J.S."/>
            <person name="Ahn B.O."/>
            <person name="Rhee S.Y."/>
            <person name="Sohng J.K."/>
        </authorList>
    </citation>
    <scope>NUCLEOTIDE SEQUENCE</scope>
    <source>
        <tissue evidence="17">Leaf</tissue>
    </source>
</reference>
<dbReference type="FunFam" id="3.20.20.20:FF:000006">
    <property type="entry name" value="Dihydropteroate synthase"/>
    <property type="match status" value="1"/>
</dbReference>
<dbReference type="GO" id="GO:0003848">
    <property type="term" value="F:2-amino-4-hydroxy-6-hydroxymethyldihydropteridine diphosphokinase activity"/>
    <property type="evidence" value="ECO:0007669"/>
    <property type="project" value="UniProtKB-EC"/>
</dbReference>
<dbReference type="InterPro" id="IPR000489">
    <property type="entry name" value="Pterin-binding_dom"/>
</dbReference>
<name>A0A834TTM3_9FABA</name>
<evidence type="ECO:0000256" key="9">
    <source>
        <dbReference type="ARBA" id="ARBA00022741"/>
    </source>
</evidence>
<dbReference type="PROSITE" id="PS00792">
    <property type="entry name" value="DHPS_1"/>
    <property type="match status" value="1"/>
</dbReference>
<evidence type="ECO:0000256" key="15">
    <source>
        <dbReference type="ARBA" id="ARBA00061359"/>
    </source>
</evidence>
<evidence type="ECO:0000259" key="16">
    <source>
        <dbReference type="PROSITE" id="PS50972"/>
    </source>
</evidence>
<evidence type="ECO:0000256" key="5">
    <source>
        <dbReference type="ARBA" id="ARBA00005051"/>
    </source>
</evidence>
<organism evidence="17 18">
    <name type="scientific">Senna tora</name>
    <dbReference type="NCBI Taxonomy" id="362788"/>
    <lineage>
        <taxon>Eukaryota</taxon>
        <taxon>Viridiplantae</taxon>
        <taxon>Streptophyta</taxon>
        <taxon>Embryophyta</taxon>
        <taxon>Tracheophyta</taxon>
        <taxon>Spermatophyta</taxon>
        <taxon>Magnoliopsida</taxon>
        <taxon>eudicotyledons</taxon>
        <taxon>Gunneridae</taxon>
        <taxon>Pentapetalae</taxon>
        <taxon>rosids</taxon>
        <taxon>fabids</taxon>
        <taxon>Fabales</taxon>
        <taxon>Fabaceae</taxon>
        <taxon>Caesalpinioideae</taxon>
        <taxon>Cassia clade</taxon>
        <taxon>Senna</taxon>
    </lineage>
</organism>
<comment type="similarity">
    <text evidence="6">In the C-terminal section; belongs to the DHPS family.</text>
</comment>